<dbReference type="OrthoDB" id="2626014at2759"/>
<keyword evidence="3" id="KW-1185">Reference proteome</keyword>
<gene>
    <name evidence="2" type="ORF">SCHPADRAFT_893001</name>
</gene>
<protein>
    <submittedName>
        <fullName evidence="2">Uncharacterized protein</fullName>
    </submittedName>
</protein>
<name>A0A0H2RCI6_9AGAM</name>
<proteinExistence type="predicted"/>
<evidence type="ECO:0000313" key="2">
    <source>
        <dbReference type="EMBL" id="KLO09540.1"/>
    </source>
</evidence>
<evidence type="ECO:0000256" key="1">
    <source>
        <dbReference type="SAM" id="MobiDB-lite"/>
    </source>
</evidence>
<reference evidence="2 3" key="1">
    <citation type="submission" date="2015-04" db="EMBL/GenBank/DDBJ databases">
        <title>Complete genome sequence of Schizopora paradoxa KUC8140, a cosmopolitan wood degrader in East Asia.</title>
        <authorList>
            <consortium name="DOE Joint Genome Institute"/>
            <person name="Min B."/>
            <person name="Park H."/>
            <person name="Jang Y."/>
            <person name="Kim J.-J."/>
            <person name="Kim K.H."/>
            <person name="Pangilinan J."/>
            <person name="Lipzen A."/>
            <person name="Riley R."/>
            <person name="Grigoriev I.V."/>
            <person name="Spatafora J.W."/>
            <person name="Choi I.-G."/>
        </authorList>
    </citation>
    <scope>NUCLEOTIDE SEQUENCE [LARGE SCALE GENOMIC DNA]</scope>
    <source>
        <strain evidence="2 3">KUC8140</strain>
    </source>
</reference>
<dbReference type="Proteomes" id="UP000053477">
    <property type="component" value="Unassembled WGS sequence"/>
</dbReference>
<dbReference type="STRING" id="27342.A0A0H2RCI6"/>
<feature type="region of interest" description="Disordered" evidence="1">
    <location>
        <begin position="1"/>
        <end position="21"/>
    </location>
</feature>
<sequence>MVLSTIHSTPNTPQMKGIASHAPKKPPIGRLAMWSPVTGLHAYTWLRPVGGPVAIDWVTAAWSVVLHELLGMWIMGPPKIVTAIEDEHLISVDESVSEIQHQAQQPQRSKSLLYLSGMLCLLVLPSYSFDGLPLPIVSSFTTPISMACALPLPSTVENENNKPSIDNYILETHRLTPLAKVVLWPEVAVRLQTPERRAYVIEQVQNNAQASVVAVSFEDLIPNKMQNGSESGPWRHGMMIIDKDGLKAEYYKRVPVPFVEERSTSSKNKPLFFEYELVLRRNSRKVPIDWVDLPITAGFSLDFASNFPFSLSSRPALILGAAHTWHPSVGIALWEQAKARSEELGSALLWCDGGEGGVSGVAAPGVDEILQIVTTAVMHVKVVRNSKNMRADVIWAGSALNDGAMLANAIETLRARTIITILTLAYSRQATVVTKSLTVAIRRIREMNEGEVLRAKNATKADRGTYTSAGREIKDFWIVLNEGLHH</sequence>
<dbReference type="AlphaFoldDB" id="A0A0H2RCI6"/>
<organism evidence="2 3">
    <name type="scientific">Schizopora paradoxa</name>
    <dbReference type="NCBI Taxonomy" id="27342"/>
    <lineage>
        <taxon>Eukaryota</taxon>
        <taxon>Fungi</taxon>
        <taxon>Dikarya</taxon>
        <taxon>Basidiomycota</taxon>
        <taxon>Agaricomycotina</taxon>
        <taxon>Agaricomycetes</taxon>
        <taxon>Hymenochaetales</taxon>
        <taxon>Schizoporaceae</taxon>
        <taxon>Schizopora</taxon>
    </lineage>
</organism>
<accession>A0A0H2RCI6</accession>
<feature type="compositionally biased region" description="Polar residues" evidence="1">
    <location>
        <begin position="1"/>
        <end position="14"/>
    </location>
</feature>
<dbReference type="EMBL" id="KQ086052">
    <property type="protein sequence ID" value="KLO09540.1"/>
    <property type="molecule type" value="Genomic_DNA"/>
</dbReference>
<evidence type="ECO:0000313" key="3">
    <source>
        <dbReference type="Proteomes" id="UP000053477"/>
    </source>
</evidence>
<dbReference type="InParanoid" id="A0A0H2RCI6"/>